<name>A0A317XLI2_9BASI</name>
<evidence type="ECO:0000313" key="2">
    <source>
        <dbReference type="Proteomes" id="UP000246740"/>
    </source>
</evidence>
<gene>
    <name evidence="1" type="ORF">BCV70DRAFT_30904</name>
</gene>
<accession>A0A317XLI2</accession>
<dbReference type="EMBL" id="KZ819197">
    <property type="protein sequence ID" value="PWY98921.1"/>
    <property type="molecule type" value="Genomic_DNA"/>
</dbReference>
<reference evidence="1 2" key="1">
    <citation type="journal article" date="2018" name="Mol. Biol. Evol.">
        <title>Broad Genomic Sampling Reveals a Smut Pathogenic Ancestry of the Fungal Clade Ustilaginomycotina.</title>
        <authorList>
            <person name="Kijpornyongpan T."/>
            <person name="Mondo S.J."/>
            <person name="Barry K."/>
            <person name="Sandor L."/>
            <person name="Lee J."/>
            <person name="Lipzen A."/>
            <person name="Pangilinan J."/>
            <person name="LaButti K."/>
            <person name="Hainaut M."/>
            <person name="Henrissat B."/>
            <person name="Grigoriev I.V."/>
            <person name="Spatafora J.W."/>
            <person name="Aime M.C."/>
        </authorList>
    </citation>
    <scope>NUCLEOTIDE SEQUENCE [LARGE SCALE GENOMIC DNA]</scope>
    <source>
        <strain evidence="1 2">MCA 3645</strain>
    </source>
</reference>
<proteinExistence type="predicted"/>
<protein>
    <submittedName>
        <fullName evidence="1">Uncharacterized protein</fullName>
    </submittedName>
</protein>
<dbReference type="Proteomes" id="UP000246740">
    <property type="component" value="Unassembled WGS sequence"/>
</dbReference>
<keyword evidence="2" id="KW-1185">Reference proteome</keyword>
<organism evidence="1 2">
    <name type="scientific">Testicularia cyperi</name>
    <dbReference type="NCBI Taxonomy" id="1882483"/>
    <lineage>
        <taxon>Eukaryota</taxon>
        <taxon>Fungi</taxon>
        <taxon>Dikarya</taxon>
        <taxon>Basidiomycota</taxon>
        <taxon>Ustilaginomycotina</taxon>
        <taxon>Ustilaginomycetes</taxon>
        <taxon>Ustilaginales</taxon>
        <taxon>Anthracoideaceae</taxon>
        <taxon>Testicularia</taxon>
    </lineage>
</organism>
<dbReference type="AlphaFoldDB" id="A0A317XLI2"/>
<evidence type="ECO:0000313" key="1">
    <source>
        <dbReference type="EMBL" id="PWY98921.1"/>
    </source>
</evidence>
<sequence>MGPRWDLRQCRAASPQLQLPEKVQACCRLPCRSSFDSDLRAFLLDSRAYTPPKSASPLYRTVQYCTELGLQDSRIIDFRILAFSTAASFAFAGHRCRCCCRCLGTGRRPMPLPD</sequence>
<dbReference type="InParanoid" id="A0A317XLI2"/>